<sequence>MNSLITKFSHCSTILQFYGTFAICEKLLMRLSSKKRQMWIDNREAFLNCIGLKGVPKDTMDFCQEFNYEIEKFMLDNNRFINYDFIIRLSNSETLFQLISFLENKNYRQFGIESNKIPKNYAQFLRFKKVEILEESFSVEFVNQVYEALKKFNVNTKCLRYEMPFNFSPAKSAEKLEYVAQITGLYLANDFKRIGVLETREEVNHNTNRLFWL</sequence>
<proteinExistence type="predicted"/>
<dbReference type="EMBL" id="CAMPGE010000080">
    <property type="protein sequence ID" value="CAI2358800.1"/>
    <property type="molecule type" value="Genomic_DNA"/>
</dbReference>
<evidence type="ECO:0000313" key="2">
    <source>
        <dbReference type="Proteomes" id="UP001295684"/>
    </source>
</evidence>
<protein>
    <submittedName>
        <fullName evidence="1">Uncharacterized protein</fullName>
    </submittedName>
</protein>
<dbReference type="Proteomes" id="UP001295684">
    <property type="component" value="Unassembled WGS sequence"/>
</dbReference>
<reference evidence="1" key="1">
    <citation type="submission" date="2023-07" db="EMBL/GenBank/DDBJ databases">
        <authorList>
            <consortium name="AG Swart"/>
            <person name="Singh M."/>
            <person name="Singh A."/>
            <person name="Seah K."/>
            <person name="Emmerich C."/>
        </authorList>
    </citation>
    <scope>NUCLEOTIDE SEQUENCE</scope>
    <source>
        <strain evidence="1">DP1</strain>
    </source>
</reference>
<accession>A0AAD1X5Z4</accession>
<dbReference type="AlphaFoldDB" id="A0AAD1X5Z4"/>
<gene>
    <name evidence="1" type="ORF">ECRASSUSDP1_LOCUS83</name>
</gene>
<name>A0AAD1X5Z4_EUPCR</name>
<comment type="caution">
    <text evidence="1">The sequence shown here is derived from an EMBL/GenBank/DDBJ whole genome shotgun (WGS) entry which is preliminary data.</text>
</comment>
<evidence type="ECO:0000313" key="1">
    <source>
        <dbReference type="EMBL" id="CAI2358800.1"/>
    </source>
</evidence>
<organism evidence="1 2">
    <name type="scientific">Euplotes crassus</name>
    <dbReference type="NCBI Taxonomy" id="5936"/>
    <lineage>
        <taxon>Eukaryota</taxon>
        <taxon>Sar</taxon>
        <taxon>Alveolata</taxon>
        <taxon>Ciliophora</taxon>
        <taxon>Intramacronucleata</taxon>
        <taxon>Spirotrichea</taxon>
        <taxon>Hypotrichia</taxon>
        <taxon>Euplotida</taxon>
        <taxon>Euplotidae</taxon>
        <taxon>Moneuplotes</taxon>
    </lineage>
</organism>
<keyword evidence="2" id="KW-1185">Reference proteome</keyword>